<dbReference type="RefSeq" id="YP_025020.1">
    <property type="nucleotide sequence ID" value="NC_005892.1"/>
</dbReference>
<proteinExistence type="predicted"/>
<evidence type="ECO:0000313" key="1">
    <source>
        <dbReference type="EMBL" id="AAS89099.1"/>
    </source>
</evidence>
<dbReference type="KEGG" id="vg:2846008"/>
<organism evidence="1 2">
    <name type="scientific">Sulfolobus turreted icosahedral virus 1</name>
    <dbReference type="NCBI Taxonomy" id="269145"/>
    <lineage>
        <taxon>Viruses</taxon>
        <taxon>Varidnaviria</taxon>
        <taxon>Abadenavirae</taxon>
        <taxon>Produgelaviricota</taxon>
        <taxon>Belvinaviricetes</taxon>
        <taxon>Belfryvirales</taxon>
        <taxon>Turriviridae</taxon>
        <taxon>Alphaturrivirus</taxon>
        <taxon>Alphaturrivirus yellowstonense</taxon>
    </lineage>
</organism>
<accession>Q6Q0J2</accession>
<protein>
    <submittedName>
        <fullName evidence="1">Uncharacterized protein</fullName>
    </submittedName>
</protein>
<evidence type="ECO:0000313" key="2">
    <source>
        <dbReference type="Proteomes" id="UP000002609"/>
    </source>
</evidence>
<gene>
    <name evidence="1" type="ORF">A109</name>
</gene>
<dbReference type="Proteomes" id="UP000002609">
    <property type="component" value="Segment"/>
</dbReference>
<keyword evidence="2" id="KW-1185">Reference proteome</keyword>
<dbReference type="OrthoDB" id="32971at10239"/>
<name>Q6Q0J2_9VIRU</name>
<dbReference type="GeneID" id="2846008"/>
<dbReference type="EMBL" id="AY569307">
    <property type="protein sequence ID" value="AAS89099.1"/>
    <property type="molecule type" value="Genomic_DNA"/>
</dbReference>
<reference evidence="1 2" key="1">
    <citation type="journal article" date="2004" name="Proc. Natl. Acad. Sci. U.S.A.">
        <title>The structure of a thermophilic archaeal virus shows a double-stranded DNA viral capsid type that spans all domains of life.</title>
        <authorList>
            <person name="Rice G."/>
            <person name="Tang L."/>
            <person name="Stedman K."/>
            <person name="Roberto F."/>
            <person name="Spuhler J."/>
            <person name="Gillitzer E."/>
            <person name="Johnson J.E."/>
            <person name="Douglas T."/>
            <person name="Young M."/>
        </authorList>
    </citation>
    <scope>NUCLEOTIDE SEQUENCE</scope>
</reference>
<sequence length="109" mass="12545">MKVPSSMIVNLISQIAENGLDQKAKEYLKQLKEGKVQPRYEECQVTKIFLDGITKATNKFKEAAPLSGSLQFFYILVLACETNEEFRRELIEMYNQLEDFFLAGIENES</sequence>